<dbReference type="EMBL" id="FUKQ01000007">
    <property type="protein sequence ID" value="SJN19488.1"/>
    <property type="molecule type" value="Genomic_DNA"/>
</dbReference>
<evidence type="ECO:0000313" key="2">
    <source>
        <dbReference type="Proteomes" id="UP000188342"/>
    </source>
</evidence>
<reference evidence="1 2" key="1">
    <citation type="submission" date="2017-02" db="EMBL/GenBank/DDBJ databases">
        <authorList>
            <person name="Peterson S.W."/>
        </authorList>
    </citation>
    <scope>NUCLEOTIDE SEQUENCE [LARGE SCALE GENOMIC DNA]</scope>
    <source>
        <strain evidence="1 2">LSP_Lj1</strain>
    </source>
</reference>
<keyword evidence="2" id="KW-1185">Reference proteome</keyword>
<name>A0A1R4IID5_9ACTN</name>
<proteinExistence type="predicted"/>
<gene>
    <name evidence="1" type="ORF">FM114_02010</name>
</gene>
<evidence type="ECO:0000313" key="1">
    <source>
        <dbReference type="EMBL" id="SJN19488.1"/>
    </source>
</evidence>
<accession>A0A1R4IID5</accession>
<dbReference type="AlphaFoldDB" id="A0A1R4IID5"/>
<sequence length="107" mass="11383">MPPVHWPRARGAVNYASARCRLSCSSAFVCPLRVPSIIPDPTKETAWLVTVTRVPSSSGSNSHVTSPVASGSPSFFTVSVYTTSSFGTILVYSVSAWKSRVSGGPHR</sequence>
<protein>
    <submittedName>
        <fullName evidence="1">Uncharacterized protein</fullName>
    </submittedName>
</protein>
<organism evidence="1 2">
    <name type="scientific">Luteococcus japonicus LSP_Lj1</name>
    <dbReference type="NCBI Taxonomy" id="1255658"/>
    <lineage>
        <taxon>Bacteria</taxon>
        <taxon>Bacillati</taxon>
        <taxon>Actinomycetota</taxon>
        <taxon>Actinomycetes</taxon>
        <taxon>Propionibacteriales</taxon>
        <taxon>Propionibacteriaceae</taxon>
        <taxon>Luteococcus</taxon>
    </lineage>
</organism>
<dbReference type="Proteomes" id="UP000188342">
    <property type="component" value="Unassembled WGS sequence"/>
</dbReference>